<comment type="caution">
    <text evidence="2">The sequence shown here is derived from an EMBL/GenBank/DDBJ whole genome shotgun (WGS) entry which is preliminary data.</text>
</comment>
<dbReference type="Gene3D" id="3.30.429.10">
    <property type="entry name" value="Macrophage Migration Inhibitory Factor"/>
    <property type="match status" value="1"/>
</dbReference>
<accession>A0A104U4U1</accession>
<evidence type="ECO:0000313" key="1">
    <source>
        <dbReference type="EMBL" id="KVN85407.1"/>
    </source>
</evidence>
<dbReference type="PANTHER" id="PTHR37950">
    <property type="entry name" value="4-HYDROXYPHENYLACETATE CATABOLISM PROTEIN"/>
    <property type="match status" value="1"/>
</dbReference>
<dbReference type="EMBL" id="LPHD01000013">
    <property type="protein sequence ID" value="KWA86065.1"/>
    <property type="molecule type" value="Genomic_DNA"/>
</dbReference>
<dbReference type="EMBL" id="LPAD01000061">
    <property type="protein sequence ID" value="KVN85407.1"/>
    <property type="molecule type" value="Genomic_DNA"/>
</dbReference>
<reference evidence="3 4" key="1">
    <citation type="submission" date="2015-11" db="EMBL/GenBank/DDBJ databases">
        <title>Expanding the genomic diversity of Burkholderia species for the development of highly accurate diagnostics.</title>
        <authorList>
            <person name="Sahl J."/>
            <person name="Keim P."/>
            <person name="Wagner D."/>
        </authorList>
    </citation>
    <scope>NUCLEOTIDE SEQUENCE [LARGE SCALE GENOMIC DNA]</scope>
    <source>
        <strain evidence="1 3">MSMB1585WGS</strain>
        <strain evidence="2 4">MSMB2087WGS</strain>
    </source>
</reference>
<dbReference type="RefSeq" id="WP_042584811.1">
    <property type="nucleotide sequence ID" value="NZ_LOVF01000043.1"/>
</dbReference>
<evidence type="ECO:0000313" key="3">
    <source>
        <dbReference type="Proteomes" id="UP000057910"/>
    </source>
</evidence>
<dbReference type="InterPro" id="IPR004220">
    <property type="entry name" value="5-COMe_2-OHmuconate_Isoase"/>
</dbReference>
<dbReference type="STRING" id="101571.WJ32_32045"/>
<dbReference type="GO" id="GO:0008704">
    <property type="term" value="F:5-carboxymethyl-2-hydroxymuconate delta-isomerase activity"/>
    <property type="evidence" value="ECO:0007669"/>
    <property type="project" value="InterPro"/>
</dbReference>
<dbReference type="CDD" id="cd00580">
    <property type="entry name" value="CHMI"/>
    <property type="match status" value="1"/>
</dbReference>
<dbReference type="Pfam" id="PF02962">
    <property type="entry name" value="CHMI"/>
    <property type="match status" value="1"/>
</dbReference>
<evidence type="ECO:0000313" key="2">
    <source>
        <dbReference type="EMBL" id="KWA86065.1"/>
    </source>
</evidence>
<dbReference type="InterPro" id="IPR014347">
    <property type="entry name" value="Tautomerase/MIF_sf"/>
</dbReference>
<dbReference type="PANTHER" id="PTHR37950:SF1">
    <property type="entry name" value="4-HYDROXYPHENYLACETATE CATABOLISM PROTEIN"/>
    <property type="match status" value="1"/>
</dbReference>
<evidence type="ECO:0000313" key="4">
    <source>
        <dbReference type="Proteomes" id="UP000060630"/>
    </source>
</evidence>
<dbReference type="Proteomes" id="UP000060630">
    <property type="component" value="Unassembled WGS sequence"/>
</dbReference>
<dbReference type="AlphaFoldDB" id="A0A104U4U1"/>
<name>A0A104U4U1_9BURK</name>
<dbReference type="Proteomes" id="UP000057910">
    <property type="component" value="Unassembled WGS sequence"/>
</dbReference>
<keyword evidence="2" id="KW-0413">Isomerase</keyword>
<protein>
    <submittedName>
        <fullName evidence="2">5-carboxymethyl-2-hydroxymuconate isomerase</fullName>
    </submittedName>
</protein>
<sequence length="121" mass="13051">MPHLTLEYSGNLDGFDADATLVALNEALAGSGHFIELDIKSRATRFDDFVIGTASAPRAFAHAKLAILSGRSADVKRALSERVLSVLAQCCRAPSGTHLQLSVEILDLERETYAKAIVEPR</sequence>
<organism evidence="2 4">
    <name type="scientific">Burkholderia ubonensis</name>
    <dbReference type="NCBI Taxonomy" id="101571"/>
    <lineage>
        <taxon>Bacteria</taxon>
        <taxon>Pseudomonadati</taxon>
        <taxon>Pseudomonadota</taxon>
        <taxon>Betaproteobacteria</taxon>
        <taxon>Burkholderiales</taxon>
        <taxon>Burkholderiaceae</taxon>
        <taxon>Burkholderia</taxon>
        <taxon>Burkholderia cepacia complex</taxon>
    </lineage>
</organism>
<gene>
    <name evidence="1" type="ORF">WJ68_13345</name>
    <name evidence="2" type="ORF">WL29_11855</name>
</gene>
<proteinExistence type="predicted"/>
<dbReference type="SUPFAM" id="SSF55331">
    <property type="entry name" value="Tautomerase/MIF"/>
    <property type="match status" value="1"/>
</dbReference>